<dbReference type="PANTHER" id="PTHR30511:SF0">
    <property type="entry name" value="ALANINE RACEMASE, CATABOLIC-RELATED"/>
    <property type="match status" value="1"/>
</dbReference>
<comment type="cofactor">
    <cofactor evidence="1 4">
        <name>pyridoxal 5'-phosphate</name>
        <dbReference type="ChEBI" id="CHEBI:597326"/>
    </cofactor>
</comment>
<proteinExistence type="predicted"/>
<reference evidence="7 8" key="1">
    <citation type="submission" date="2016-10" db="EMBL/GenBank/DDBJ databases">
        <authorList>
            <person name="de Groot N.N."/>
        </authorList>
    </citation>
    <scope>NUCLEOTIDE SEQUENCE [LARGE SCALE GENOMIC DNA]</scope>
    <source>
        <strain evidence="7 8">Calf135</strain>
    </source>
</reference>
<keyword evidence="2 4" id="KW-0663">Pyridoxal phosphate</keyword>
<dbReference type="Gene3D" id="3.20.20.10">
    <property type="entry name" value="Alanine racemase"/>
    <property type="match status" value="1"/>
</dbReference>
<keyword evidence="3" id="KW-0413">Isomerase</keyword>
<sequence>MENAKLKIDLKALYNNARFLLEETGGGVIATVKNNAYNFGLERAVNTFYEAGIRNFATTSLKEAIKIRDLYENVYILMLNPSDDFDTLRKYRISSSIANLDWLKTHKDDMKDISWHLEWAGMMRRSGCRSEDEFMESLDFAQKNNIAIDGIWTHFSWADEFDKNNSYEKEKENWLNIEKKACEKYDFKFIHAQNSASFCRDGKLPEHSHVRVGIILYGCPGYENWEYQGKIQHAIEVSAEVIAINDLLDGQSIGYCSSFIASKDSSISQDGKTHVAVINIGYGDGILRKRVIGHDVEINYKRYPLVSMMMSHTVALVDEDVKIGDKVYFYKDTIPVFEFTYKGVGANSEQISALNFNSLDVEYVD</sequence>
<dbReference type="PRINTS" id="PR00992">
    <property type="entry name" value="ALARACEMASE"/>
</dbReference>
<evidence type="ECO:0000256" key="2">
    <source>
        <dbReference type="ARBA" id="ARBA00022898"/>
    </source>
</evidence>
<dbReference type="Gene3D" id="2.40.37.10">
    <property type="entry name" value="Lyase, Ornithine Decarboxylase, Chain A, domain 1"/>
    <property type="match status" value="1"/>
</dbReference>
<gene>
    <name evidence="7" type="ORF">SAMN05216454_1163</name>
</gene>
<dbReference type="OrthoDB" id="9813814at2"/>
<dbReference type="Pfam" id="PF00842">
    <property type="entry name" value="Ala_racemase_C"/>
    <property type="match status" value="1"/>
</dbReference>
<dbReference type="GO" id="GO:0030170">
    <property type="term" value="F:pyridoxal phosphate binding"/>
    <property type="evidence" value="ECO:0007669"/>
    <property type="project" value="TreeGrafter"/>
</dbReference>
<dbReference type="SMART" id="SM01005">
    <property type="entry name" value="Ala_racemase_C"/>
    <property type="match status" value="1"/>
</dbReference>
<dbReference type="InterPro" id="IPR011079">
    <property type="entry name" value="Ala_racemase_C"/>
</dbReference>
<feature type="binding site" evidence="5">
    <location>
        <position position="310"/>
    </location>
    <ligand>
        <name>substrate</name>
    </ligand>
</feature>
<dbReference type="AlphaFoldDB" id="A0A1H8JP28"/>
<dbReference type="InterPro" id="IPR001608">
    <property type="entry name" value="Ala_racemase_N"/>
</dbReference>
<evidence type="ECO:0000313" key="7">
    <source>
        <dbReference type="EMBL" id="SEN82523.1"/>
    </source>
</evidence>
<protein>
    <submittedName>
        <fullName evidence="7">Alanine racemase</fullName>
    </submittedName>
</protein>
<evidence type="ECO:0000256" key="1">
    <source>
        <dbReference type="ARBA" id="ARBA00001933"/>
    </source>
</evidence>
<dbReference type="Pfam" id="PF01168">
    <property type="entry name" value="Ala_racemase_N"/>
    <property type="match status" value="1"/>
</dbReference>
<dbReference type="GO" id="GO:0008784">
    <property type="term" value="F:alanine racemase activity"/>
    <property type="evidence" value="ECO:0007669"/>
    <property type="project" value="InterPro"/>
</dbReference>
<dbReference type="RefSeq" id="WP_091975965.1">
    <property type="nucleotide sequence ID" value="NZ_FODF01000016.1"/>
</dbReference>
<evidence type="ECO:0000313" key="8">
    <source>
        <dbReference type="Proteomes" id="UP000199512"/>
    </source>
</evidence>
<dbReference type="PANTHER" id="PTHR30511">
    <property type="entry name" value="ALANINE RACEMASE"/>
    <property type="match status" value="1"/>
</dbReference>
<dbReference type="EMBL" id="FODF01000016">
    <property type="protein sequence ID" value="SEN82523.1"/>
    <property type="molecule type" value="Genomic_DNA"/>
</dbReference>
<dbReference type="InterPro" id="IPR009006">
    <property type="entry name" value="Ala_racemase/Decarboxylase_C"/>
</dbReference>
<dbReference type="SUPFAM" id="SSF51419">
    <property type="entry name" value="PLP-binding barrel"/>
    <property type="match status" value="1"/>
</dbReference>
<name>A0A1H8JP28_9FIRM</name>
<organism evidence="7 8">
    <name type="scientific">Peptostreptococcus russellii</name>
    <dbReference type="NCBI Taxonomy" id="215200"/>
    <lineage>
        <taxon>Bacteria</taxon>
        <taxon>Bacillati</taxon>
        <taxon>Bacillota</taxon>
        <taxon>Clostridia</taxon>
        <taxon>Peptostreptococcales</taxon>
        <taxon>Peptostreptococcaceae</taxon>
        <taxon>Peptostreptococcus</taxon>
    </lineage>
</organism>
<dbReference type="GO" id="GO:0009252">
    <property type="term" value="P:peptidoglycan biosynthetic process"/>
    <property type="evidence" value="ECO:0007669"/>
    <property type="project" value="TreeGrafter"/>
</dbReference>
<keyword evidence="8" id="KW-1185">Reference proteome</keyword>
<feature type="binding site" evidence="5">
    <location>
        <position position="125"/>
    </location>
    <ligand>
        <name>substrate</name>
    </ligand>
</feature>
<dbReference type="GO" id="GO:0005829">
    <property type="term" value="C:cytosol"/>
    <property type="evidence" value="ECO:0007669"/>
    <property type="project" value="TreeGrafter"/>
</dbReference>
<dbReference type="STRING" id="215200.SAMN05216454_1163"/>
<dbReference type="Proteomes" id="UP000199512">
    <property type="component" value="Unassembled WGS sequence"/>
</dbReference>
<evidence type="ECO:0000259" key="6">
    <source>
        <dbReference type="SMART" id="SM01005"/>
    </source>
</evidence>
<feature type="modified residue" description="N6-(pyridoxal phosphate)lysine" evidence="4">
    <location>
        <position position="33"/>
    </location>
</feature>
<dbReference type="SUPFAM" id="SSF50621">
    <property type="entry name" value="Alanine racemase C-terminal domain-like"/>
    <property type="match status" value="1"/>
</dbReference>
<dbReference type="InterPro" id="IPR000821">
    <property type="entry name" value="Ala_racemase"/>
</dbReference>
<evidence type="ECO:0000256" key="4">
    <source>
        <dbReference type="PIRSR" id="PIRSR600821-50"/>
    </source>
</evidence>
<feature type="domain" description="Alanine racemase C-terminal" evidence="6">
    <location>
        <begin position="234"/>
        <end position="364"/>
    </location>
</feature>
<accession>A0A1H8JP28</accession>
<evidence type="ECO:0000256" key="5">
    <source>
        <dbReference type="PIRSR" id="PIRSR600821-52"/>
    </source>
</evidence>
<evidence type="ECO:0000256" key="3">
    <source>
        <dbReference type="ARBA" id="ARBA00023235"/>
    </source>
</evidence>
<dbReference type="GO" id="GO:0030632">
    <property type="term" value="P:D-alanine biosynthetic process"/>
    <property type="evidence" value="ECO:0007669"/>
    <property type="project" value="TreeGrafter"/>
</dbReference>
<dbReference type="InterPro" id="IPR029066">
    <property type="entry name" value="PLP-binding_barrel"/>
</dbReference>